<keyword evidence="1" id="KW-0175">Coiled coil</keyword>
<accession>A0AAW9R238</accession>
<dbReference type="PANTHER" id="PTHR46137:SF1">
    <property type="entry name" value="LRAT DOMAIN-CONTAINING PROTEIN"/>
    <property type="match status" value="1"/>
</dbReference>
<dbReference type="GO" id="GO:0016746">
    <property type="term" value="F:acyltransferase activity"/>
    <property type="evidence" value="ECO:0007669"/>
    <property type="project" value="UniProtKB-KW"/>
</dbReference>
<evidence type="ECO:0000256" key="1">
    <source>
        <dbReference type="SAM" id="Coils"/>
    </source>
</evidence>
<proteinExistence type="predicted"/>
<name>A0AAW9R238_9CHRO</name>
<feature type="coiled-coil region" evidence="1">
    <location>
        <begin position="189"/>
        <end position="216"/>
    </location>
</feature>
<dbReference type="AlphaFoldDB" id="A0AAW9R238"/>
<dbReference type="Pfam" id="PF04970">
    <property type="entry name" value="LRAT"/>
    <property type="match status" value="1"/>
</dbReference>
<dbReference type="EMBL" id="JBAFSM010000088">
    <property type="protein sequence ID" value="MEG3440309.1"/>
    <property type="molecule type" value="Genomic_DNA"/>
</dbReference>
<keyword evidence="3" id="KW-0808">Transferase</keyword>
<reference evidence="3 4" key="1">
    <citation type="submission" date="2024-01" db="EMBL/GenBank/DDBJ databases">
        <title>Genomic insights into the taxonomy and metabolism of the cyanobacterium Pannus brasiliensis CCIBt3594.</title>
        <authorList>
            <person name="Machado M."/>
            <person name="Botero N.B."/>
            <person name="Andreote A.P.D."/>
            <person name="Feitosa A.M.T."/>
            <person name="Popin R."/>
            <person name="Sivonen K."/>
            <person name="Fiore M.F."/>
        </authorList>
    </citation>
    <scope>NUCLEOTIDE SEQUENCE [LARGE SCALE GENOMIC DNA]</scope>
    <source>
        <strain evidence="3 4">CCIBt3594</strain>
    </source>
</reference>
<dbReference type="PROSITE" id="PS51934">
    <property type="entry name" value="LRAT"/>
    <property type="match status" value="1"/>
</dbReference>
<evidence type="ECO:0000313" key="3">
    <source>
        <dbReference type="EMBL" id="MEG3440309.1"/>
    </source>
</evidence>
<dbReference type="Gene3D" id="3.90.1720.10">
    <property type="entry name" value="endopeptidase domain like (from Nostoc punctiforme)"/>
    <property type="match status" value="1"/>
</dbReference>
<dbReference type="InterPro" id="IPR007053">
    <property type="entry name" value="LRAT_dom"/>
</dbReference>
<protein>
    <submittedName>
        <fullName evidence="3">Lecithin retinol acyltransferase family protein</fullName>
    </submittedName>
</protein>
<feature type="domain" description="LRAT" evidence="2">
    <location>
        <begin position="12"/>
        <end position="109"/>
    </location>
</feature>
<gene>
    <name evidence="3" type="ORF">V0288_24490</name>
</gene>
<keyword evidence="4" id="KW-1185">Reference proteome</keyword>
<dbReference type="Proteomes" id="UP001328733">
    <property type="component" value="Unassembled WGS sequence"/>
</dbReference>
<keyword evidence="3" id="KW-0012">Acyltransferase</keyword>
<dbReference type="PANTHER" id="PTHR46137">
    <property type="entry name" value="OS05G0310600 PROTEIN"/>
    <property type="match status" value="1"/>
</dbReference>
<comment type="caution">
    <text evidence="3">The sequence shown here is derived from an EMBL/GenBank/DDBJ whole genome shotgun (WGS) entry which is preliminary data.</text>
</comment>
<dbReference type="RefSeq" id="WP_332867777.1">
    <property type="nucleotide sequence ID" value="NZ_JBAFSM010000088.1"/>
</dbReference>
<evidence type="ECO:0000313" key="4">
    <source>
        <dbReference type="Proteomes" id="UP001328733"/>
    </source>
</evidence>
<evidence type="ECO:0000259" key="2">
    <source>
        <dbReference type="PROSITE" id="PS51934"/>
    </source>
</evidence>
<sequence length="231" mass="26350">MAKGDQIYVYREFLNLQGAYEHHGIDCGDGSVIHYRKPSEIIERTSLETFARGGMIYTREYSPSGYQFIADVVVRRAESRLGEQKYNLLFNNCEHFATWCKTGISDSRQIRDFVPVITHLQAAGLYEPLKRSLVGADPDNAKTLLHGALGNLKVSWDEIQPRYKTALEEIETWNKVAVEALARNRDDLARRALERKVAAKKEADRYKEELDRLAAMTENVLKTLVIADRVS</sequence>
<organism evidence="3 4">
    <name type="scientific">Pannus brasiliensis CCIBt3594</name>
    <dbReference type="NCBI Taxonomy" id="1427578"/>
    <lineage>
        <taxon>Bacteria</taxon>
        <taxon>Bacillati</taxon>
        <taxon>Cyanobacteriota</taxon>
        <taxon>Cyanophyceae</taxon>
        <taxon>Oscillatoriophycideae</taxon>
        <taxon>Chroococcales</taxon>
        <taxon>Microcystaceae</taxon>
        <taxon>Pannus</taxon>
    </lineage>
</organism>